<accession>A0A433Y730</accession>
<evidence type="ECO:0000256" key="1">
    <source>
        <dbReference type="SAM" id="Phobius"/>
    </source>
</evidence>
<feature type="transmembrane region" description="Helical" evidence="1">
    <location>
        <begin position="79"/>
        <end position="104"/>
    </location>
</feature>
<dbReference type="EMBL" id="RZNY01000013">
    <property type="protein sequence ID" value="RUT45247.1"/>
    <property type="molecule type" value="Genomic_DNA"/>
</dbReference>
<reference evidence="2 3" key="1">
    <citation type="submission" date="2018-12" db="EMBL/GenBank/DDBJ databases">
        <authorList>
            <person name="Sun L."/>
            <person name="Chen Z."/>
        </authorList>
    </citation>
    <scope>NUCLEOTIDE SEQUENCE [LARGE SCALE GENOMIC DNA]</scope>
    <source>
        <strain evidence="2 3">DSM 15890</strain>
    </source>
</reference>
<feature type="transmembrane region" description="Helical" evidence="1">
    <location>
        <begin position="116"/>
        <end position="137"/>
    </location>
</feature>
<sequence>MKPFFANAFAFIYFAALILPMLLVIFIIHLLFLSDVSTIRTSGFSGPSGDFIIVGLCGFIIGLSLLIPPLRIMYRVLPWLFPLVQIGFINIVILEVALIILNYGYEVNNEVRHTTFYILMIVQIVICRLAMSVYYKVKPLRSEGRRTASGQTTTGHF</sequence>
<keyword evidence="1" id="KW-1133">Transmembrane helix</keyword>
<evidence type="ECO:0000313" key="3">
    <source>
        <dbReference type="Proteomes" id="UP000279446"/>
    </source>
</evidence>
<organism evidence="2 3">
    <name type="scientific">Paenibacillus anaericanus</name>
    <dbReference type="NCBI Taxonomy" id="170367"/>
    <lineage>
        <taxon>Bacteria</taxon>
        <taxon>Bacillati</taxon>
        <taxon>Bacillota</taxon>
        <taxon>Bacilli</taxon>
        <taxon>Bacillales</taxon>
        <taxon>Paenibacillaceae</taxon>
        <taxon>Paenibacillus</taxon>
    </lineage>
</organism>
<gene>
    <name evidence="2" type="ORF">EJP82_16340</name>
</gene>
<feature type="transmembrane region" description="Helical" evidence="1">
    <location>
        <begin position="12"/>
        <end position="31"/>
    </location>
</feature>
<dbReference type="Proteomes" id="UP000279446">
    <property type="component" value="Unassembled WGS sequence"/>
</dbReference>
<dbReference type="AlphaFoldDB" id="A0A433Y730"/>
<feature type="transmembrane region" description="Helical" evidence="1">
    <location>
        <begin position="51"/>
        <end position="67"/>
    </location>
</feature>
<evidence type="ECO:0000313" key="2">
    <source>
        <dbReference type="EMBL" id="RUT45247.1"/>
    </source>
</evidence>
<keyword evidence="3" id="KW-1185">Reference proteome</keyword>
<keyword evidence="1" id="KW-0812">Transmembrane</keyword>
<comment type="caution">
    <text evidence="2">The sequence shown here is derived from an EMBL/GenBank/DDBJ whole genome shotgun (WGS) entry which is preliminary data.</text>
</comment>
<protein>
    <submittedName>
        <fullName evidence="2">Uncharacterized protein</fullName>
    </submittedName>
</protein>
<dbReference type="OrthoDB" id="2868304at2"/>
<keyword evidence="1" id="KW-0472">Membrane</keyword>
<dbReference type="RefSeq" id="WP_127193139.1">
    <property type="nucleotide sequence ID" value="NZ_RZNY01000013.1"/>
</dbReference>
<name>A0A433Y730_9BACL</name>
<proteinExistence type="predicted"/>